<evidence type="ECO:0000256" key="1">
    <source>
        <dbReference type="ARBA" id="ARBA00004141"/>
    </source>
</evidence>
<comment type="subcellular location">
    <subcellularLocation>
        <location evidence="1">Membrane</location>
        <topology evidence="1">Multi-pass membrane protein</topology>
    </subcellularLocation>
</comment>
<dbReference type="GO" id="GO:0020037">
    <property type="term" value="F:heme binding"/>
    <property type="evidence" value="ECO:0007669"/>
    <property type="project" value="InterPro"/>
</dbReference>
<reference evidence="8" key="1">
    <citation type="submission" date="2018-06" db="EMBL/GenBank/DDBJ databases">
        <authorList>
            <person name="Zhirakovskaya E."/>
        </authorList>
    </citation>
    <scope>NUCLEOTIDE SEQUENCE</scope>
</reference>
<protein>
    <submittedName>
        <fullName evidence="8">Cytochrome c-type biogenesis protein CcsA/ResC</fullName>
    </submittedName>
</protein>
<feature type="transmembrane region" description="Helical" evidence="6">
    <location>
        <begin position="64"/>
        <end position="82"/>
    </location>
</feature>
<organism evidence="8">
    <name type="scientific">hydrothermal vent metagenome</name>
    <dbReference type="NCBI Taxonomy" id="652676"/>
    <lineage>
        <taxon>unclassified sequences</taxon>
        <taxon>metagenomes</taxon>
        <taxon>ecological metagenomes</taxon>
    </lineage>
</organism>
<keyword evidence="4 6" id="KW-1133">Transmembrane helix</keyword>
<evidence type="ECO:0000256" key="4">
    <source>
        <dbReference type="ARBA" id="ARBA00022989"/>
    </source>
</evidence>
<gene>
    <name evidence="8" type="ORF">MNBD_NITROSPINAE04-827</name>
</gene>
<accession>A0A3B1CDM8</accession>
<dbReference type="PANTHER" id="PTHR30071">
    <property type="entry name" value="HEME EXPORTER PROTEIN C"/>
    <property type="match status" value="1"/>
</dbReference>
<keyword evidence="5 6" id="KW-0472">Membrane</keyword>
<sequence>MSSMFIVATFLFFLGMVKYLLHLALRNKMLFVLATVMITLGVVVETAALIQRSMITGHGPYTNAFEYCVFLAWVVFVVFLVAEGYFRIKPLGAFMVPIGFALMLIAFAFSQEAESVLPVKAYWLTMHRTLSFLAFGAFSLVFASGLMYLIQERQLKSKHFGGWYHRLPSLAILDDANRVGLVFGFPIITVGMLAAVVWSTQSYGAFIKFDTSTVSLIIGWIVYAVLSYGRVALGWRGKKAAALGITGFCIVVTALLMHIG</sequence>
<evidence type="ECO:0000256" key="2">
    <source>
        <dbReference type="ARBA" id="ARBA00022692"/>
    </source>
</evidence>
<feature type="transmembrane region" description="Helical" evidence="6">
    <location>
        <begin position="91"/>
        <end position="110"/>
    </location>
</feature>
<dbReference type="Pfam" id="PF01578">
    <property type="entry name" value="Cytochrom_C_asm"/>
    <property type="match status" value="1"/>
</dbReference>
<evidence type="ECO:0000256" key="5">
    <source>
        <dbReference type="ARBA" id="ARBA00023136"/>
    </source>
</evidence>
<feature type="transmembrane region" description="Helical" evidence="6">
    <location>
        <begin position="130"/>
        <end position="150"/>
    </location>
</feature>
<dbReference type="AlphaFoldDB" id="A0A3B1CDM8"/>
<dbReference type="InterPro" id="IPR002541">
    <property type="entry name" value="Cyt_c_assembly"/>
</dbReference>
<dbReference type="PANTHER" id="PTHR30071:SF1">
    <property type="entry name" value="CYTOCHROME B_B6 PROTEIN-RELATED"/>
    <property type="match status" value="1"/>
</dbReference>
<evidence type="ECO:0000256" key="3">
    <source>
        <dbReference type="ARBA" id="ARBA00022748"/>
    </source>
</evidence>
<feature type="transmembrane region" description="Helical" evidence="6">
    <location>
        <begin position="6"/>
        <end position="25"/>
    </location>
</feature>
<dbReference type="InterPro" id="IPR045062">
    <property type="entry name" value="Cyt_c_biogenesis_CcsA/CcmC"/>
</dbReference>
<dbReference type="GO" id="GO:0005886">
    <property type="term" value="C:plasma membrane"/>
    <property type="evidence" value="ECO:0007669"/>
    <property type="project" value="TreeGrafter"/>
</dbReference>
<keyword evidence="2 6" id="KW-0812">Transmembrane</keyword>
<feature type="transmembrane region" description="Helical" evidence="6">
    <location>
        <begin position="240"/>
        <end position="259"/>
    </location>
</feature>
<keyword evidence="3" id="KW-0201">Cytochrome c-type biogenesis</keyword>
<evidence type="ECO:0000259" key="7">
    <source>
        <dbReference type="Pfam" id="PF01578"/>
    </source>
</evidence>
<evidence type="ECO:0000313" key="8">
    <source>
        <dbReference type="EMBL" id="VAX22164.1"/>
    </source>
</evidence>
<evidence type="ECO:0000256" key="6">
    <source>
        <dbReference type="SAM" id="Phobius"/>
    </source>
</evidence>
<proteinExistence type="predicted"/>
<name>A0A3B1CDM8_9ZZZZ</name>
<feature type="transmembrane region" description="Helical" evidence="6">
    <location>
        <begin position="30"/>
        <end position="52"/>
    </location>
</feature>
<dbReference type="EMBL" id="UOGA01000218">
    <property type="protein sequence ID" value="VAX22164.1"/>
    <property type="molecule type" value="Genomic_DNA"/>
</dbReference>
<feature type="transmembrane region" description="Helical" evidence="6">
    <location>
        <begin position="179"/>
        <end position="199"/>
    </location>
</feature>
<feature type="domain" description="Cytochrome c assembly protein" evidence="7">
    <location>
        <begin position="63"/>
        <end position="254"/>
    </location>
</feature>
<dbReference type="GO" id="GO:0017004">
    <property type="term" value="P:cytochrome complex assembly"/>
    <property type="evidence" value="ECO:0007669"/>
    <property type="project" value="UniProtKB-KW"/>
</dbReference>
<feature type="transmembrane region" description="Helical" evidence="6">
    <location>
        <begin position="205"/>
        <end position="228"/>
    </location>
</feature>